<keyword evidence="3" id="KW-0223">Dioxygenase</keyword>
<dbReference type="GO" id="GO:0006631">
    <property type="term" value="P:fatty acid metabolic process"/>
    <property type="evidence" value="ECO:0007669"/>
    <property type="project" value="TreeGrafter"/>
</dbReference>
<comment type="cofactor">
    <cofactor evidence="1">
        <name>Fe(2+)</name>
        <dbReference type="ChEBI" id="CHEBI:29033"/>
    </cofactor>
</comment>
<dbReference type="SUPFAM" id="SSF51197">
    <property type="entry name" value="Clavaminate synthase-like"/>
    <property type="match status" value="1"/>
</dbReference>
<gene>
    <name evidence="3" type="primary">ALKBH7</name>
    <name evidence="3" type="ORF">RLOC_00011654</name>
</gene>
<evidence type="ECO:0000256" key="1">
    <source>
        <dbReference type="ARBA" id="ARBA00001954"/>
    </source>
</evidence>
<dbReference type="InterPro" id="IPR037151">
    <property type="entry name" value="AlkB-like_sf"/>
</dbReference>
<proteinExistence type="predicted"/>
<comment type="caution">
    <text evidence="3">The sequence shown here is derived from an EMBL/GenBank/DDBJ whole genome shotgun (WGS) entry which is preliminary data.</text>
</comment>
<dbReference type="STRING" id="299123.ENSLSDP00000004080"/>
<sequence>FCGCTIAGLSLLSASVLRLRSLRDPRDQLELLLPPRSLYVLRGAARYEFTHEILGDEESFFGGLRVPRGRRVALIFRNDPPGERRPKITQKYPKNPPQNPLIFRNDPPGA</sequence>
<dbReference type="EMBL" id="MUZQ01000686">
    <property type="protein sequence ID" value="OWK49844.1"/>
    <property type="molecule type" value="Genomic_DNA"/>
</dbReference>
<dbReference type="PANTHER" id="PTHR21052:SF0">
    <property type="entry name" value="ALPHA-KETOGLUTARATE-DEPENDENT DIOXYGENASE ALKB HOMOLOG 7, MITOCHONDRIAL"/>
    <property type="match status" value="1"/>
</dbReference>
<dbReference type="GO" id="GO:0006974">
    <property type="term" value="P:DNA damage response"/>
    <property type="evidence" value="ECO:0007669"/>
    <property type="project" value="InterPro"/>
</dbReference>
<dbReference type="GO" id="GO:0005759">
    <property type="term" value="C:mitochondrial matrix"/>
    <property type="evidence" value="ECO:0007669"/>
    <property type="project" value="TreeGrafter"/>
</dbReference>
<evidence type="ECO:0000313" key="3">
    <source>
        <dbReference type="EMBL" id="OWK49844.1"/>
    </source>
</evidence>
<dbReference type="InterPro" id="IPR032870">
    <property type="entry name" value="ALKBH7-like"/>
</dbReference>
<dbReference type="PANTHER" id="PTHR21052">
    <property type="entry name" value="SPERMATOGENESIS ASSOCIATED 11-RELATED"/>
    <property type="match status" value="1"/>
</dbReference>
<name>A0A218U7Y4_9PASE</name>
<protein>
    <submittedName>
        <fullName evidence="3">Alpha-ketoglutarate-dependent dioxygenase alkB 7, mitochondrial</fullName>
    </submittedName>
</protein>
<evidence type="ECO:0000256" key="2">
    <source>
        <dbReference type="SAM" id="MobiDB-lite"/>
    </source>
</evidence>
<keyword evidence="4" id="KW-1185">Reference proteome</keyword>
<evidence type="ECO:0000313" key="4">
    <source>
        <dbReference type="Proteomes" id="UP000197619"/>
    </source>
</evidence>
<dbReference type="GO" id="GO:0051213">
    <property type="term" value="F:dioxygenase activity"/>
    <property type="evidence" value="ECO:0007669"/>
    <property type="project" value="UniProtKB-KW"/>
</dbReference>
<dbReference type="Gene3D" id="2.60.120.590">
    <property type="entry name" value="Alpha-ketoglutarate-dependent dioxygenase AlkB-like"/>
    <property type="match status" value="1"/>
</dbReference>
<dbReference type="AlphaFoldDB" id="A0A218U7Y4"/>
<feature type="region of interest" description="Disordered" evidence="2">
    <location>
        <begin position="78"/>
        <end position="110"/>
    </location>
</feature>
<organism evidence="3 4">
    <name type="scientific">Lonchura striata</name>
    <name type="common">white-rumped munia</name>
    <dbReference type="NCBI Taxonomy" id="40157"/>
    <lineage>
        <taxon>Eukaryota</taxon>
        <taxon>Metazoa</taxon>
        <taxon>Chordata</taxon>
        <taxon>Craniata</taxon>
        <taxon>Vertebrata</taxon>
        <taxon>Euteleostomi</taxon>
        <taxon>Archelosauria</taxon>
        <taxon>Archosauria</taxon>
        <taxon>Dinosauria</taxon>
        <taxon>Saurischia</taxon>
        <taxon>Theropoda</taxon>
        <taxon>Coelurosauria</taxon>
        <taxon>Aves</taxon>
        <taxon>Neognathae</taxon>
        <taxon>Neoaves</taxon>
        <taxon>Telluraves</taxon>
        <taxon>Australaves</taxon>
        <taxon>Passeriformes</taxon>
        <taxon>Passeroidea</taxon>
        <taxon>Estrildidae</taxon>
        <taxon>Estrildinae</taxon>
        <taxon>Lonchura</taxon>
    </lineage>
</organism>
<accession>A0A218U7Y4</accession>
<keyword evidence="3" id="KW-0560">Oxidoreductase</keyword>
<feature type="non-terminal residue" evidence="3">
    <location>
        <position position="1"/>
    </location>
</feature>
<dbReference type="Proteomes" id="UP000197619">
    <property type="component" value="Unassembled WGS sequence"/>
</dbReference>
<reference evidence="3 4" key="1">
    <citation type="submission" date="2017-05" db="EMBL/GenBank/DDBJ databases">
        <title>Genome of assembly of the Bengalese finch, Lonchura striata domestica.</title>
        <authorList>
            <person name="Colquitt B.M."/>
            <person name="Brainard M.S."/>
        </authorList>
    </citation>
    <scope>NUCLEOTIDE SEQUENCE [LARGE SCALE GENOMIC DNA]</scope>
    <source>
        <strain evidence="3">White83orange57</strain>
    </source>
</reference>